<feature type="transmembrane region" description="Helical" evidence="1">
    <location>
        <begin position="142"/>
        <end position="160"/>
    </location>
</feature>
<reference evidence="2" key="1">
    <citation type="submission" date="2022-06" db="EMBL/GenBank/DDBJ databases">
        <authorList>
            <person name="Dietemann V."/>
            <person name="Ory F."/>
            <person name="Dainat B."/>
            <person name="Oberhansli S."/>
        </authorList>
    </citation>
    <scope>NUCLEOTIDE SEQUENCE</scope>
    <source>
        <strain evidence="2">Ena-SAMPLE-TAB-26-04-2022-14:26:32:270-5432</strain>
    </source>
</reference>
<organism evidence="2 3">
    <name type="scientific">Paenibacillus melissococcoides</name>
    <dbReference type="NCBI Taxonomy" id="2912268"/>
    <lineage>
        <taxon>Bacteria</taxon>
        <taxon>Bacillati</taxon>
        <taxon>Bacillota</taxon>
        <taxon>Bacilli</taxon>
        <taxon>Bacillales</taxon>
        <taxon>Paenibacillaceae</taxon>
        <taxon>Paenibacillus</taxon>
    </lineage>
</organism>
<evidence type="ECO:0000256" key="1">
    <source>
        <dbReference type="SAM" id="Phobius"/>
    </source>
</evidence>
<proteinExistence type="predicted"/>
<keyword evidence="1" id="KW-0472">Membrane</keyword>
<evidence type="ECO:0000313" key="2">
    <source>
        <dbReference type="EMBL" id="CAH8245197.1"/>
    </source>
</evidence>
<keyword evidence="1" id="KW-0812">Transmembrane</keyword>
<name>A0ABN8U2B0_9BACL</name>
<dbReference type="RefSeq" id="WP_213430179.1">
    <property type="nucleotide sequence ID" value="NZ_AP031286.1"/>
</dbReference>
<keyword evidence="1" id="KW-1133">Transmembrane helix</keyword>
<sequence length="295" mass="33387">MDPQQRQWMAQEIARWRKNRLLPAAYCNFLAQLYDVPLDAQEEGSNETVRSWADRIASLRPTTWMVVFIIFVLFCIIGFHFTAFAAPMQISVIAAPALVLAALAWSGRKTNLRRSRGRALMACLTLSGGGWLVLQVQGWTAWWLPNAVWLVVSALLWLLCGMLARSGLMQGAGWLHAAAAYGCILQIAMPDLTLGESQWLWLPESGLFVWMAWTVHRLSPRVAAGLLIASAGLWFMPEAAWLAARSWSQPEAEQELLSFLLGKWIILWCSAFYFRKQWVKWIREHQTVQAAAADR</sequence>
<feature type="transmembrane region" description="Helical" evidence="1">
    <location>
        <begin position="64"/>
        <end position="84"/>
    </location>
</feature>
<feature type="transmembrane region" description="Helical" evidence="1">
    <location>
        <begin position="256"/>
        <end position="274"/>
    </location>
</feature>
<dbReference type="Proteomes" id="UP001154322">
    <property type="component" value="Unassembled WGS sequence"/>
</dbReference>
<comment type="caution">
    <text evidence="2">The sequence shown here is derived from an EMBL/GenBank/DDBJ whole genome shotgun (WGS) entry which is preliminary data.</text>
</comment>
<evidence type="ECO:0008006" key="4">
    <source>
        <dbReference type="Google" id="ProtNLM"/>
    </source>
</evidence>
<dbReference type="EMBL" id="CALYLO010000003">
    <property type="protein sequence ID" value="CAH8245197.1"/>
    <property type="molecule type" value="Genomic_DNA"/>
</dbReference>
<protein>
    <recommendedName>
        <fullName evidence="4">DUF2157 domain-containing protein</fullName>
    </recommendedName>
</protein>
<feature type="transmembrane region" description="Helical" evidence="1">
    <location>
        <begin position="119"/>
        <end position="136"/>
    </location>
</feature>
<evidence type="ECO:0000313" key="3">
    <source>
        <dbReference type="Proteomes" id="UP001154322"/>
    </source>
</evidence>
<feature type="transmembrane region" description="Helical" evidence="1">
    <location>
        <begin position="222"/>
        <end position="244"/>
    </location>
</feature>
<keyword evidence="3" id="KW-1185">Reference proteome</keyword>
<feature type="transmembrane region" description="Helical" evidence="1">
    <location>
        <begin position="90"/>
        <end position="107"/>
    </location>
</feature>
<accession>A0ABN8U2B0</accession>
<gene>
    <name evidence="2" type="ORF">WJ0W_002427</name>
</gene>